<comment type="subcellular location">
    <subcellularLocation>
        <location evidence="1">Cell envelope</location>
    </subcellularLocation>
    <subcellularLocation>
        <location evidence="2">Cell outer membrane</location>
    </subcellularLocation>
    <subcellularLocation>
        <location evidence="3">Secreted</location>
    </subcellularLocation>
</comment>
<dbReference type="NCBIfam" id="TIGR01376">
    <property type="entry name" value="POMP_repeat"/>
    <property type="match status" value="1"/>
</dbReference>
<protein>
    <submittedName>
        <fullName evidence="13">Putative outer membrane protein PmpB</fullName>
    </submittedName>
</protein>
<dbReference type="InterPro" id="IPR036116">
    <property type="entry name" value="FN3_sf"/>
</dbReference>
<keyword evidence="9" id="KW-0378">Hydrolase</keyword>
<dbReference type="GO" id="GO:0005975">
    <property type="term" value="P:carbohydrate metabolic process"/>
    <property type="evidence" value="ECO:0007669"/>
    <property type="project" value="UniProtKB-ARBA"/>
</dbReference>
<dbReference type="InterPro" id="IPR013783">
    <property type="entry name" value="Ig-like_fold"/>
</dbReference>
<dbReference type="GO" id="GO:0009279">
    <property type="term" value="C:cell outer membrane"/>
    <property type="evidence" value="ECO:0007669"/>
    <property type="project" value="UniProtKB-SubCell"/>
</dbReference>
<dbReference type="Gene3D" id="2.60.40.10">
    <property type="entry name" value="Immunoglobulins"/>
    <property type="match status" value="1"/>
</dbReference>
<dbReference type="PANTHER" id="PTHR13817:SF73">
    <property type="entry name" value="FIBRONECTIN TYPE-III DOMAIN-CONTAINING PROTEIN"/>
    <property type="match status" value="1"/>
</dbReference>
<keyword evidence="7 11" id="KW-0472">Membrane</keyword>
<dbReference type="Gene3D" id="2.160.20.10">
    <property type="entry name" value="Single-stranded right-handed beta-helix, Pectin lyase-like"/>
    <property type="match status" value="1"/>
</dbReference>
<dbReference type="PRINTS" id="PR00014">
    <property type="entry name" value="FNTYPEIII"/>
</dbReference>
<dbReference type="SUPFAM" id="SSF51126">
    <property type="entry name" value="Pectin lyase-like"/>
    <property type="match status" value="2"/>
</dbReference>
<dbReference type="GO" id="GO:0016798">
    <property type="term" value="F:hydrolase activity, acting on glycosyl bonds"/>
    <property type="evidence" value="ECO:0007669"/>
    <property type="project" value="UniProtKB-KW"/>
</dbReference>
<feature type="domain" description="Fibronectin type-III" evidence="12">
    <location>
        <begin position="674"/>
        <end position="771"/>
    </location>
</feature>
<gene>
    <name evidence="13" type="primary">pmpB</name>
    <name evidence="13" type="ORF">AXFE_00990</name>
</gene>
<dbReference type="PANTHER" id="PTHR13817">
    <property type="entry name" value="TITIN"/>
    <property type="match status" value="1"/>
</dbReference>
<dbReference type="Proteomes" id="UP000032360">
    <property type="component" value="Unassembled WGS sequence"/>
</dbReference>
<evidence type="ECO:0000259" key="12">
    <source>
        <dbReference type="PROSITE" id="PS50853"/>
    </source>
</evidence>
<keyword evidence="11" id="KW-1133">Transmembrane helix</keyword>
<dbReference type="InterPro" id="IPR050964">
    <property type="entry name" value="Striated_Muscle_Regulatory"/>
</dbReference>
<organism evidence="13 14">
    <name type="scientific">Acidithrix ferrooxidans</name>
    <dbReference type="NCBI Taxonomy" id="1280514"/>
    <lineage>
        <taxon>Bacteria</taxon>
        <taxon>Bacillati</taxon>
        <taxon>Actinomycetota</taxon>
        <taxon>Acidimicrobiia</taxon>
        <taxon>Acidimicrobiales</taxon>
        <taxon>Acidimicrobiaceae</taxon>
        <taxon>Acidithrix</taxon>
    </lineage>
</organism>
<proteinExistence type="predicted"/>
<keyword evidence="14" id="KW-1185">Reference proteome</keyword>
<keyword evidence="5" id="KW-0732">Signal</keyword>
<dbReference type="SUPFAM" id="SSF49265">
    <property type="entry name" value="Fibronectin type III"/>
    <property type="match status" value="1"/>
</dbReference>
<evidence type="ECO:0000256" key="3">
    <source>
        <dbReference type="ARBA" id="ARBA00004613"/>
    </source>
</evidence>
<keyword evidence="6" id="KW-0677">Repeat</keyword>
<dbReference type="PATRIC" id="fig|1280514.3.peg.142"/>
<evidence type="ECO:0000256" key="7">
    <source>
        <dbReference type="ARBA" id="ARBA00023136"/>
    </source>
</evidence>
<dbReference type="PROSITE" id="PS50853">
    <property type="entry name" value="FN3"/>
    <property type="match status" value="1"/>
</dbReference>
<evidence type="ECO:0000256" key="6">
    <source>
        <dbReference type="ARBA" id="ARBA00022737"/>
    </source>
</evidence>
<keyword evidence="8" id="KW-0998">Cell outer membrane</keyword>
<evidence type="ECO:0000313" key="14">
    <source>
        <dbReference type="Proteomes" id="UP000032360"/>
    </source>
</evidence>
<dbReference type="CDD" id="cd00063">
    <property type="entry name" value="FN3"/>
    <property type="match status" value="1"/>
</dbReference>
<dbReference type="InterPro" id="IPR003961">
    <property type="entry name" value="FN3_dom"/>
</dbReference>
<keyword evidence="11" id="KW-0812">Transmembrane</keyword>
<dbReference type="Pfam" id="PF00041">
    <property type="entry name" value="fn3"/>
    <property type="match status" value="1"/>
</dbReference>
<dbReference type="EMBL" id="JXYS01000001">
    <property type="protein sequence ID" value="KJF19062.1"/>
    <property type="molecule type" value="Genomic_DNA"/>
</dbReference>
<evidence type="ECO:0000313" key="13">
    <source>
        <dbReference type="EMBL" id="KJF19062.1"/>
    </source>
</evidence>
<evidence type="ECO:0000256" key="11">
    <source>
        <dbReference type="SAM" id="Phobius"/>
    </source>
</evidence>
<dbReference type="STRING" id="1280514.AXFE_00990"/>
<evidence type="ECO:0000256" key="4">
    <source>
        <dbReference type="ARBA" id="ARBA00022525"/>
    </source>
</evidence>
<dbReference type="GO" id="GO:0005576">
    <property type="term" value="C:extracellular region"/>
    <property type="evidence" value="ECO:0007669"/>
    <property type="project" value="UniProtKB-SubCell"/>
</dbReference>
<dbReference type="NCBIfam" id="NF041518">
    <property type="entry name" value="choice_anch_Q"/>
    <property type="match status" value="1"/>
</dbReference>
<sequence length="907" mass="91690">MFNSCNLRLWPFKVLSSDSANEHRANRYGNNRRMWSLLGTRGLRRTRDIALSIVCLFGMVGILIAGPGPAYAGSSSTTRYVSTSGTDKGGCTFASPCLTIAYAIAQSNADDTIDVLAGNYNTSASGTIVIGKDIKILGAGSSTTFVGGTAKNKRVLGPVFRIKKNTTVSISGLTIQYGNGIHKTHPSHNGGGGIYNKGNLTLFNDTISHNVALHSSLGGGGIYSGASGILLATNDVISYNRAKSSKGGLGGGISIDGKAKLIGDKISHNHARGQDGEGGGLYFSGSKSLVATNDIFSYNATPGALSGGGGLAINGSSSAKISLSNDSITHNVSGARGQGGGIYILKGTVNSSYDIISNNRVGKNGGGKSGYGGAICNWFGTFKSSMDQIENNSAKGGHSLGGGIFSYVGGQLNDDEISNNSAWSGGGFYNAGSVTLTNTTFSGNLAKKSGGGFYSAGSVTLTNTTFSGDLAKKSGGGFYNDNSATVTNSTFSGNSAPTRGGGAIYDSSAAKTTLAGDILANSTSGAASTTGSPPATAAITANCAEKSATSSFFDFGYNLSSDSSCGFTSTFSLSTTAPNLGSLVDNSGPTLTMAIVPGSPAYDVVPVSSGLCGPPATSTSFVPSGAVIPSSDQRGFPRPTGGSSYCSIGSFQYQPIVAAITVPTPPTLTSATSSLGSPTAPSPSSSPASVTLNWNPPANDGGSVVSGYYIYEGTSAGSESAVAVNSSPIVGTSYVITNLKEATTYYFYVKALNQAGFSQSSNELSATTSALSPSTLTPALSPSAISEGYRFTAGDGGVFDYGSAAFYGSLANSHLNQPIVGIASTPDGKGYWLVAADGGIFSFGDATFYGSLANHNLNQPIVGIASTPDGKGYWLVAADGGIFSFGDATFYGSMGSIPLNKPGVGIE</sequence>
<dbReference type="AlphaFoldDB" id="A0A0D8HMS6"/>
<dbReference type="InterPro" id="IPR059226">
    <property type="entry name" value="Choice_anch_Q_dom"/>
</dbReference>
<evidence type="ECO:0000256" key="1">
    <source>
        <dbReference type="ARBA" id="ARBA00004196"/>
    </source>
</evidence>
<reference evidence="13 14" key="1">
    <citation type="submission" date="2015-01" db="EMBL/GenBank/DDBJ databases">
        <title>Draft genome of the acidophilic iron oxidizer Acidithrix ferrooxidans strain Py-F3.</title>
        <authorList>
            <person name="Poehlein A."/>
            <person name="Eisen S."/>
            <person name="Schloemann M."/>
            <person name="Johnson B.D."/>
            <person name="Daniel R."/>
            <person name="Muehling M."/>
        </authorList>
    </citation>
    <scope>NUCLEOTIDE SEQUENCE [LARGE SCALE GENOMIC DNA]</scope>
    <source>
        <strain evidence="13 14">Py-F3</strain>
    </source>
</reference>
<dbReference type="InterPro" id="IPR011050">
    <property type="entry name" value="Pectin_lyase_fold/virulence"/>
</dbReference>
<feature type="transmembrane region" description="Helical" evidence="11">
    <location>
        <begin position="49"/>
        <end position="72"/>
    </location>
</feature>
<keyword evidence="9" id="KW-0326">Glycosidase</keyword>
<evidence type="ECO:0000256" key="5">
    <source>
        <dbReference type="ARBA" id="ARBA00022729"/>
    </source>
</evidence>
<accession>A0A0D8HMS6</accession>
<dbReference type="SMART" id="SM00060">
    <property type="entry name" value="FN3"/>
    <property type="match status" value="1"/>
</dbReference>
<evidence type="ECO:0000256" key="2">
    <source>
        <dbReference type="ARBA" id="ARBA00004442"/>
    </source>
</evidence>
<comment type="caution">
    <text evidence="13">The sequence shown here is derived from an EMBL/GenBank/DDBJ whole genome shotgun (WGS) entry which is preliminary data.</text>
</comment>
<evidence type="ECO:0000256" key="10">
    <source>
        <dbReference type="SAM" id="MobiDB-lite"/>
    </source>
</evidence>
<name>A0A0D8HMS6_9ACTN</name>
<feature type="region of interest" description="Disordered" evidence="10">
    <location>
        <begin position="669"/>
        <end position="689"/>
    </location>
</feature>
<dbReference type="InterPro" id="IPR003368">
    <property type="entry name" value="POMP_repeat"/>
</dbReference>
<evidence type="ECO:0000256" key="9">
    <source>
        <dbReference type="ARBA" id="ARBA00023295"/>
    </source>
</evidence>
<keyword evidence="4" id="KW-0964">Secreted</keyword>
<dbReference type="InterPro" id="IPR012334">
    <property type="entry name" value="Pectin_lyas_fold"/>
</dbReference>
<evidence type="ECO:0000256" key="8">
    <source>
        <dbReference type="ARBA" id="ARBA00023237"/>
    </source>
</evidence>